<reference evidence="4" key="1">
    <citation type="submission" date="2020-12" db="EMBL/GenBank/DDBJ databases">
        <title>Metabolic potential, ecology and presence of endohyphal bacteria is reflected in genomic diversity of Mucoromycotina.</title>
        <authorList>
            <person name="Muszewska A."/>
            <person name="Okrasinska A."/>
            <person name="Steczkiewicz K."/>
            <person name="Drgas O."/>
            <person name="Orlowska M."/>
            <person name="Perlinska-Lenart U."/>
            <person name="Aleksandrzak-Piekarczyk T."/>
            <person name="Szatraj K."/>
            <person name="Zielenkiewicz U."/>
            <person name="Pilsyk S."/>
            <person name="Malc E."/>
            <person name="Mieczkowski P."/>
            <person name="Kruszewska J.S."/>
            <person name="Biernat P."/>
            <person name="Pawlowska J."/>
        </authorList>
    </citation>
    <scope>NUCLEOTIDE SEQUENCE</scope>
    <source>
        <strain evidence="4">WA0000067209</strain>
    </source>
</reference>
<comment type="caution">
    <text evidence="4">The sequence shown here is derived from an EMBL/GenBank/DDBJ whole genome shotgun (WGS) entry which is preliminary data.</text>
</comment>
<dbReference type="AlphaFoldDB" id="A0A8H7UB49"/>
<feature type="domain" description="Yeast cell wall synthesis Kre9/Knh1-like N-terminal" evidence="3">
    <location>
        <begin position="29"/>
        <end position="117"/>
    </location>
</feature>
<sequence length="210" mass="19804">MKFISAALLSLAVGYVSAQATNAGVLFTSPLTGSVWTAGQNGIITWTVQDSSVTTISSIDLRQGPASALQLVQNIAQNVPANPTQYTWSIPASIPAGTDYAITMGASPNISYSGTITIQAATGGAASGSASSNSSSVAQSSAPATSSAAASSSAASSSAPATSAASSAASSSAASSAPAASSSAASSGANAVKAGVAGAGLVAGAVALLL</sequence>
<dbReference type="Pfam" id="PF10342">
    <property type="entry name" value="Kre9_KNH"/>
    <property type="match status" value="1"/>
</dbReference>
<evidence type="ECO:0000256" key="2">
    <source>
        <dbReference type="SAM" id="SignalP"/>
    </source>
</evidence>
<evidence type="ECO:0000256" key="1">
    <source>
        <dbReference type="ARBA" id="ARBA00022729"/>
    </source>
</evidence>
<dbReference type="Proteomes" id="UP000654370">
    <property type="component" value="Unassembled WGS sequence"/>
</dbReference>
<dbReference type="InterPro" id="IPR018466">
    <property type="entry name" value="Kre9/Knh1-like_N"/>
</dbReference>
<keyword evidence="1 2" id="KW-0732">Signal</keyword>
<keyword evidence="5" id="KW-1185">Reference proteome</keyword>
<evidence type="ECO:0000313" key="4">
    <source>
        <dbReference type="EMBL" id="KAG2176390.1"/>
    </source>
</evidence>
<name>A0A8H7UB49_MORIS</name>
<dbReference type="PANTHER" id="PTHR40633">
    <property type="entry name" value="MATRIX PROTEIN, PUTATIVE (AFU_ORTHOLOGUE AFUA_8G05410)-RELATED"/>
    <property type="match status" value="1"/>
</dbReference>
<dbReference type="InterPro" id="IPR052982">
    <property type="entry name" value="SRP1/TIP1-like"/>
</dbReference>
<gene>
    <name evidence="4" type="ORF">INT43_005624</name>
</gene>
<proteinExistence type="predicted"/>
<dbReference type="OrthoDB" id="2260257at2759"/>
<dbReference type="EMBL" id="JAEPQZ010000010">
    <property type="protein sequence ID" value="KAG2176390.1"/>
    <property type="molecule type" value="Genomic_DNA"/>
</dbReference>
<evidence type="ECO:0000313" key="5">
    <source>
        <dbReference type="Proteomes" id="UP000654370"/>
    </source>
</evidence>
<feature type="chain" id="PRO_5034127996" description="Yeast cell wall synthesis Kre9/Knh1-like N-terminal domain-containing protein" evidence="2">
    <location>
        <begin position="19"/>
        <end position="210"/>
    </location>
</feature>
<accession>A0A8H7UB49</accession>
<dbReference type="PANTHER" id="PTHR40633:SF1">
    <property type="entry name" value="GPI ANCHORED SERINE-THREONINE RICH PROTEIN (AFU_ORTHOLOGUE AFUA_1G03630)"/>
    <property type="match status" value="1"/>
</dbReference>
<organism evidence="4 5">
    <name type="scientific">Mortierella isabellina</name>
    <name type="common">Filamentous fungus</name>
    <name type="synonym">Umbelopsis isabellina</name>
    <dbReference type="NCBI Taxonomy" id="91625"/>
    <lineage>
        <taxon>Eukaryota</taxon>
        <taxon>Fungi</taxon>
        <taxon>Fungi incertae sedis</taxon>
        <taxon>Mucoromycota</taxon>
        <taxon>Mucoromycotina</taxon>
        <taxon>Umbelopsidomycetes</taxon>
        <taxon>Umbelopsidales</taxon>
        <taxon>Umbelopsidaceae</taxon>
        <taxon>Umbelopsis</taxon>
    </lineage>
</organism>
<feature type="signal peptide" evidence="2">
    <location>
        <begin position="1"/>
        <end position="18"/>
    </location>
</feature>
<protein>
    <recommendedName>
        <fullName evidence="3">Yeast cell wall synthesis Kre9/Knh1-like N-terminal domain-containing protein</fullName>
    </recommendedName>
</protein>
<evidence type="ECO:0000259" key="3">
    <source>
        <dbReference type="Pfam" id="PF10342"/>
    </source>
</evidence>